<dbReference type="PROSITE" id="PS51318">
    <property type="entry name" value="TAT"/>
    <property type="match status" value="1"/>
</dbReference>
<dbReference type="GO" id="GO:0005737">
    <property type="term" value="C:cytoplasm"/>
    <property type="evidence" value="ECO:0007669"/>
    <property type="project" value="TreeGrafter"/>
</dbReference>
<dbReference type="PANTHER" id="PTHR13799:SF14">
    <property type="entry name" value="GTP CYCLOHYDROLASE 1 TYPE 2 HOMOLOG"/>
    <property type="match status" value="1"/>
</dbReference>
<evidence type="ECO:0000256" key="1">
    <source>
        <dbReference type="ARBA" id="ARBA00006964"/>
    </source>
</evidence>
<accession>A0A4Q7P6U6</accession>
<keyword evidence="4" id="KW-0812">Transmembrane</keyword>
<dbReference type="Pfam" id="PF01784">
    <property type="entry name" value="DUF34_NIF3"/>
    <property type="match status" value="1"/>
</dbReference>
<reference evidence="5 6" key="1">
    <citation type="submission" date="2019-02" db="EMBL/GenBank/DDBJ databases">
        <title>Genomic Encyclopedia of Archaeal and Bacterial Type Strains, Phase II (KMG-II): from individual species to whole genera.</title>
        <authorList>
            <person name="Goeker M."/>
        </authorList>
    </citation>
    <scope>NUCLEOTIDE SEQUENCE [LARGE SCALE GENOMIC DNA]</scope>
    <source>
        <strain evidence="5 6">DSM 21411</strain>
    </source>
</reference>
<dbReference type="Proteomes" id="UP000292209">
    <property type="component" value="Unassembled WGS sequence"/>
</dbReference>
<dbReference type="OrthoDB" id="1116574at2"/>
<evidence type="ECO:0000256" key="3">
    <source>
        <dbReference type="PIRSR" id="PIRSR602678-1"/>
    </source>
</evidence>
<protein>
    <submittedName>
        <fullName evidence="5">Putative NIF3 family GTP cyclohydrolase 1 type 2</fullName>
    </submittedName>
</protein>
<gene>
    <name evidence="5" type="ORF">BC751_1040</name>
</gene>
<comment type="caution">
    <text evidence="5">The sequence shown here is derived from an EMBL/GenBank/DDBJ whole genome shotgun (WGS) entry which is preliminary data.</text>
</comment>
<comment type="similarity">
    <text evidence="1">Belongs to the GTP cyclohydrolase I type 2/NIF3 family.</text>
</comment>
<proteinExistence type="inferred from homology"/>
<evidence type="ECO:0000256" key="4">
    <source>
        <dbReference type="SAM" id="Phobius"/>
    </source>
</evidence>
<keyword evidence="5" id="KW-0378">Hydrolase</keyword>
<feature type="transmembrane region" description="Helical" evidence="4">
    <location>
        <begin position="16"/>
        <end position="38"/>
    </location>
</feature>
<organism evidence="5 6">
    <name type="scientific">Cecembia calidifontis</name>
    <dbReference type="NCBI Taxonomy" id="1187080"/>
    <lineage>
        <taxon>Bacteria</taxon>
        <taxon>Pseudomonadati</taxon>
        <taxon>Bacteroidota</taxon>
        <taxon>Cytophagia</taxon>
        <taxon>Cytophagales</taxon>
        <taxon>Cyclobacteriaceae</taxon>
        <taxon>Cecembia</taxon>
    </lineage>
</organism>
<feature type="binding site" evidence="3">
    <location>
        <position position="274"/>
    </location>
    <ligand>
        <name>a divalent metal cation</name>
        <dbReference type="ChEBI" id="CHEBI:60240"/>
        <label>1</label>
    </ligand>
</feature>
<dbReference type="SUPFAM" id="SSF102705">
    <property type="entry name" value="NIF3 (NGG1p interacting factor 3)-like"/>
    <property type="match status" value="1"/>
</dbReference>
<dbReference type="GO" id="GO:0016787">
    <property type="term" value="F:hydrolase activity"/>
    <property type="evidence" value="ECO:0007669"/>
    <property type="project" value="UniProtKB-KW"/>
</dbReference>
<dbReference type="EMBL" id="SGXG01000001">
    <property type="protein sequence ID" value="RZS95507.1"/>
    <property type="molecule type" value="Genomic_DNA"/>
</dbReference>
<dbReference type="PANTHER" id="PTHR13799">
    <property type="entry name" value="NGG1 INTERACTING FACTOR 3"/>
    <property type="match status" value="1"/>
</dbReference>
<evidence type="ECO:0000313" key="5">
    <source>
        <dbReference type="EMBL" id="RZS95507.1"/>
    </source>
</evidence>
<sequence>MGQNPKNTENFPRRKFLIQSAGLMAAVGLTGLPLSAFAGKGSNKMTIREIIEILIRDISGAPFERTVDQLRSGSMDKVATGIVTTMFPTLEVVEKTAKIGANLIVAHETLYYNHQDETDWLEEDEVFQYKKALIEKHQIAIWRFHDYWHRRKPDGIAEGNLKKLGWEKFYNPESPRLLILPQPQPLREILSHIKERFEIPQLRLVGDLDQSCQSIYLAFGAIDSRMIIAAMQEYQPDLILSGETREWETVERVRDGRLMGKNTALMILGHELSEAPGMEFAAEWIQEKIPGIPVNYIASGNPFQFF</sequence>
<dbReference type="GO" id="GO:0046872">
    <property type="term" value="F:metal ion binding"/>
    <property type="evidence" value="ECO:0007669"/>
    <property type="project" value="UniProtKB-KW"/>
</dbReference>
<evidence type="ECO:0000313" key="6">
    <source>
        <dbReference type="Proteomes" id="UP000292209"/>
    </source>
</evidence>
<dbReference type="Gene3D" id="3.40.1390.30">
    <property type="entry name" value="NIF3 (NGG1p interacting factor 3)-like"/>
    <property type="match status" value="2"/>
</dbReference>
<keyword evidence="6" id="KW-1185">Reference proteome</keyword>
<keyword evidence="2 3" id="KW-0479">Metal-binding</keyword>
<keyword evidence="4" id="KW-0472">Membrane</keyword>
<dbReference type="AlphaFoldDB" id="A0A4Q7P6U6"/>
<dbReference type="InterPro" id="IPR006311">
    <property type="entry name" value="TAT_signal"/>
</dbReference>
<dbReference type="InterPro" id="IPR036069">
    <property type="entry name" value="DUF34/NIF3_sf"/>
</dbReference>
<keyword evidence="4" id="KW-1133">Transmembrane helix</keyword>
<name>A0A4Q7P6U6_9BACT</name>
<feature type="binding site" evidence="3">
    <location>
        <position position="270"/>
    </location>
    <ligand>
        <name>a divalent metal cation</name>
        <dbReference type="ChEBI" id="CHEBI:60240"/>
        <label>1</label>
    </ligand>
</feature>
<dbReference type="InterPro" id="IPR002678">
    <property type="entry name" value="DUF34/NIF3"/>
</dbReference>
<evidence type="ECO:0000256" key="2">
    <source>
        <dbReference type="ARBA" id="ARBA00022723"/>
    </source>
</evidence>
<feature type="binding site" evidence="3">
    <location>
        <position position="107"/>
    </location>
    <ligand>
        <name>a divalent metal cation</name>
        <dbReference type="ChEBI" id="CHEBI:60240"/>
        <label>1</label>
    </ligand>
</feature>